<sequence length="94" mass="10199">MTLARVGGDATQPNERTTGRHHLFDARDSVDLAGHTTLVRVTAQTKAQSVAVEGPSTKLAQCGTLQVKSVTAQNTPHTRTHYRGEGHNSYARLY</sequence>
<organism evidence="2 3">
    <name type="scientific">Batillaria attramentaria</name>
    <dbReference type="NCBI Taxonomy" id="370345"/>
    <lineage>
        <taxon>Eukaryota</taxon>
        <taxon>Metazoa</taxon>
        <taxon>Spiralia</taxon>
        <taxon>Lophotrochozoa</taxon>
        <taxon>Mollusca</taxon>
        <taxon>Gastropoda</taxon>
        <taxon>Caenogastropoda</taxon>
        <taxon>Sorbeoconcha</taxon>
        <taxon>Cerithioidea</taxon>
        <taxon>Batillariidae</taxon>
        <taxon>Batillaria</taxon>
    </lineage>
</organism>
<name>A0ABD0MA39_9CAEN</name>
<reference evidence="2 3" key="1">
    <citation type="journal article" date="2023" name="Sci. Data">
        <title>Genome assembly of the Korean intertidal mud-creeper Batillaria attramentaria.</title>
        <authorList>
            <person name="Patra A.K."/>
            <person name="Ho P.T."/>
            <person name="Jun S."/>
            <person name="Lee S.J."/>
            <person name="Kim Y."/>
            <person name="Won Y.J."/>
        </authorList>
    </citation>
    <scope>NUCLEOTIDE SEQUENCE [LARGE SCALE GENOMIC DNA]</scope>
    <source>
        <strain evidence="2">Wonlab-2016</strain>
    </source>
</reference>
<comment type="caution">
    <text evidence="2">The sequence shown here is derived from an EMBL/GenBank/DDBJ whole genome shotgun (WGS) entry which is preliminary data.</text>
</comment>
<evidence type="ECO:0000313" key="3">
    <source>
        <dbReference type="Proteomes" id="UP001519460"/>
    </source>
</evidence>
<proteinExistence type="predicted"/>
<evidence type="ECO:0000256" key="1">
    <source>
        <dbReference type="SAM" id="MobiDB-lite"/>
    </source>
</evidence>
<feature type="region of interest" description="Disordered" evidence="1">
    <location>
        <begin position="74"/>
        <end position="94"/>
    </location>
</feature>
<gene>
    <name evidence="2" type="ORF">BaRGS_00000602</name>
</gene>
<dbReference type="AlphaFoldDB" id="A0ABD0MA39"/>
<protein>
    <submittedName>
        <fullName evidence="2">Uncharacterized protein</fullName>
    </submittedName>
</protein>
<feature type="region of interest" description="Disordered" evidence="1">
    <location>
        <begin position="1"/>
        <end position="25"/>
    </location>
</feature>
<dbReference type="Proteomes" id="UP001519460">
    <property type="component" value="Unassembled WGS sequence"/>
</dbReference>
<evidence type="ECO:0000313" key="2">
    <source>
        <dbReference type="EMBL" id="KAK7508363.1"/>
    </source>
</evidence>
<keyword evidence="3" id="KW-1185">Reference proteome</keyword>
<dbReference type="EMBL" id="JACVVK020000002">
    <property type="protein sequence ID" value="KAK7508363.1"/>
    <property type="molecule type" value="Genomic_DNA"/>
</dbReference>
<accession>A0ABD0MA39</accession>